<dbReference type="EMBL" id="CP015581">
    <property type="protein sequence ID" value="ARU98635.1"/>
    <property type="molecule type" value="Genomic_DNA"/>
</dbReference>
<proteinExistence type="predicted"/>
<dbReference type="KEGG" id="tci:A7K98_13005"/>
<accession>A0A1Y0L9H5</accession>
<dbReference type="EMBL" id="CP015579">
    <property type="protein sequence ID" value="ARU94597.1"/>
    <property type="molecule type" value="Genomic_DNA"/>
</dbReference>
<dbReference type="Proteomes" id="UP000195729">
    <property type="component" value="Chromosome"/>
</dbReference>
<dbReference type="OrthoDB" id="6631253at2"/>
<name>A0A1Y0L9H5_TATCI</name>
<evidence type="ECO:0000313" key="1">
    <source>
        <dbReference type="EMBL" id="ARU94597.1"/>
    </source>
</evidence>
<dbReference type="RefSeq" id="WP_087488968.1">
    <property type="nucleotide sequence ID" value="NZ_CP015579.1"/>
</dbReference>
<sequence length="105" mass="11629">MTDITELVASEIVDFCAGLSSPGWPEAPEEIQCQLMGRILPIIGEGLKLANQRIADLEARTVKLPKPLSVLHRRDFIDAHRAIYAYSEAEVNAALDNADIKWEAK</sequence>
<evidence type="ECO:0000313" key="2">
    <source>
        <dbReference type="EMBL" id="ARU98635.1"/>
    </source>
</evidence>
<protein>
    <submittedName>
        <fullName evidence="1">Uncharacterized protein</fullName>
    </submittedName>
</protein>
<keyword evidence="3" id="KW-1185">Reference proteome</keyword>
<organism evidence="1 4">
    <name type="scientific">Tatumella citrea</name>
    <name type="common">Pantoea citrea</name>
    <dbReference type="NCBI Taxonomy" id="53336"/>
    <lineage>
        <taxon>Bacteria</taxon>
        <taxon>Pseudomonadati</taxon>
        <taxon>Pseudomonadota</taxon>
        <taxon>Gammaproteobacteria</taxon>
        <taxon>Enterobacterales</taxon>
        <taxon>Erwiniaceae</taxon>
        <taxon>Tatumella</taxon>
    </lineage>
</organism>
<evidence type="ECO:0000313" key="4">
    <source>
        <dbReference type="Proteomes" id="UP000195814"/>
    </source>
</evidence>
<gene>
    <name evidence="1" type="ORF">A7K98_13005</name>
    <name evidence="2" type="ORF">A7K99_12995</name>
</gene>
<dbReference type="Proteomes" id="UP000195814">
    <property type="component" value="Chromosome"/>
</dbReference>
<reference evidence="3 4" key="1">
    <citation type="submission" date="2016-05" db="EMBL/GenBank/DDBJ databases">
        <title>Complete genome sequence of two 2,5-diketo-D-glunonic acid producing strain Tatumella citrea.</title>
        <authorList>
            <person name="Duan C."/>
            <person name="Yang J."/>
            <person name="Yang S."/>
        </authorList>
    </citation>
    <scope>NUCLEOTIDE SEQUENCE [LARGE SCALE GENOMIC DNA]</scope>
    <source>
        <strain evidence="2 3">ATCC 39140</strain>
        <strain evidence="1 4">DSM 13699</strain>
    </source>
</reference>
<dbReference type="AlphaFoldDB" id="A0A1Y0L9H5"/>
<evidence type="ECO:0000313" key="3">
    <source>
        <dbReference type="Proteomes" id="UP000195729"/>
    </source>
</evidence>